<dbReference type="Proteomes" id="UP000253958">
    <property type="component" value="Chromosome"/>
</dbReference>
<evidence type="ECO:0000313" key="2">
    <source>
        <dbReference type="EMBL" id="AXH88786.1"/>
    </source>
</evidence>
<dbReference type="SUPFAM" id="SSF56563">
    <property type="entry name" value="Major capsid protein gp5"/>
    <property type="match status" value="1"/>
</dbReference>
<reference evidence="2 4" key="1">
    <citation type="submission" date="2018-07" db="EMBL/GenBank/DDBJ databases">
        <authorList>
            <person name="Ye Y."/>
        </authorList>
    </citation>
    <scope>NUCLEOTIDE SEQUENCE [LARGE SCALE GENOMIC DNA]</scope>
    <source>
        <strain evidence="2">110B</strain>
        <strain evidence="4">H14(2018)</strain>
    </source>
</reference>
<dbReference type="AlphaFoldDB" id="A0A6N3JV54"/>
<sequence>MTTTFDDLIISAEAEQSQAIRRREKALATVKYIHGKAKQEARARLTDDEDAEVAAAMETHALAENDVAGAQHKIAQLKAAKAAEERHDQAMQERREDPATVPARKAAYDQVARVGREERTYHRGNCRKGAEFLRDVLAAQMNRDFEAEQRLARHMQEERVERGQYLERAVGTGGFAGLVVPQYLTEMYAPAVAARRPFADAMTKLNLPPKGMTVNISRITTPTGVGNQAAENTPVTNTPEIDDTLLTIPVQTAAGSQTLSRQAIDRGLGVEDVTMSDMQRRYATNLDSTVINQVPGGLSNISQTITVDDATPSGSKLYPKILQGASQSEAALLGQANPDLVVMHSRRWYWLQSQLVSTWPLIGQPGIPAQNGGVNYAERYGGGFRGLLPNGMAVIADNNISTTVGATTQDEMFVVPSEESYLWEDPDAPQFVRVDQASAKNLSIDLVLYGYFAFTMARYTNSHQRLSGTMLVQPTFQGS</sequence>
<proteinExistence type="predicted"/>
<name>A0A6N3JV54_9ACTN</name>
<reference evidence="2 4" key="2">
    <citation type="submission" date="2018-08" db="EMBL/GenBank/DDBJ databases">
        <title>Streptomyces kandeliansis sp. nov., an endophytic bacterium isolated from mangrove plant.</title>
        <authorList>
            <person name="Wang R."/>
        </authorList>
    </citation>
    <scope>NUCLEOTIDE SEQUENCE [LARGE SCALE GENOMIC DNA]</scope>
    <source>
        <strain evidence="2">110B</strain>
        <strain evidence="4">H14(2018)</strain>
    </source>
</reference>
<feature type="compositionally biased region" description="Basic and acidic residues" evidence="1">
    <location>
        <begin position="83"/>
        <end position="98"/>
    </location>
</feature>
<dbReference type="Pfam" id="PF25209">
    <property type="entry name" value="Phage_capsid_4"/>
    <property type="match status" value="1"/>
</dbReference>
<dbReference type="Proteomes" id="UP000471364">
    <property type="component" value="Unassembled WGS sequence"/>
</dbReference>
<dbReference type="EMBL" id="WAAR01000066">
    <property type="protein sequence ID" value="KAB1111956.1"/>
    <property type="molecule type" value="Genomic_DNA"/>
</dbReference>
<evidence type="ECO:0000313" key="4">
    <source>
        <dbReference type="Proteomes" id="UP000253958"/>
    </source>
</evidence>
<evidence type="ECO:0008006" key="6">
    <source>
        <dbReference type="Google" id="ProtNLM"/>
    </source>
</evidence>
<dbReference type="EMBL" id="CP031263">
    <property type="protein sequence ID" value="AXH88786.1"/>
    <property type="molecule type" value="Genomic_DNA"/>
</dbReference>
<gene>
    <name evidence="2" type="ORF">DVH21_01945</name>
    <name evidence="3" type="ORF">F6X54_15895</name>
</gene>
<evidence type="ECO:0000313" key="3">
    <source>
        <dbReference type="EMBL" id="KAB1111956.1"/>
    </source>
</evidence>
<protein>
    <recommendedName>
        <fullName evidence="6">Phage major capsid protein</fullName>
    </recommendedName>
</protein>
<evidence type="ECO:0000313" key="5">
    <source>
        <dbReference type="Proteomes" id="UP000471364"/>
    </source>
</evidence>
<reference evidence="3 5" key="3">
    <citation type="submission" date="2019-09" db="EMBL/GenBank/DDBJ databases">
        <title>High taxonomic diversity of Micromonospora strains isolated from Medicago sativa nodules in different geographical locations.</title>
        <authorList>
            <person name="Martinez-Hidalgo P."/>
            <person name="Flores-Felix J.D."/>
            <person name="Velazquez E."/>
            <person name="Brau L."/>
            <person name="Trujillo M.E."/>
            <person name="Martinez-Molina E."/>
        </authorList>
    </citation>
    <scope>NUCLEOTIDE SEQUENCE [LARGE SCALE GENOMIC DNA]</scope>
    <source>
        <strain evidence="3 5">ALFB5</strain>
    </source>
</reference>
<keyword evidence="5" id="KW-1185">Reference proteome</keyword>
<accession>A0A6N3JV54</accession>
<feature type="region of interest" description="Disordered" evidence="1">
    <location>
        <begin position="83"/>
        <end position="104"/>
    </location>
</feature>
<evidence type="ECO:0000256" key="1">
    <source>
        <dbReference type="SAM" id="MobiDB-lite"/>
    </source>
</evidence>
<dbReference type="RefSeq" id="WP_114918680.1">
    <property type="nucleotide sequence ID" value="NZ_CBDRJA010000012.1"/>
</dbReference>
<organism evidence="2 4">
    <name type="scientific">Micromonospora aurantiaca</name>
    <name type="common">nom. illeg.</name>
    <dbReference type="NCBI Taxonomy" id="47850"/>
    <lineage>
        <taxon>Bacteria</taxon>
        <taxon>Bacillati</taxon>
        <taxon>Actinomycetota</taxon>
        <taxon>Actinomycetes</taxon>
        <taxon>Micromonosporales</taxon>
        <taxon>Micromonosporaceae</taxon>
        <taxon>Micromonospora</taxon>
    </lineage>
</organism>